<dbReference type="Pfam" id="PF09409">
    <property type="entry name" value="PUB"/>
    <property type="match status" value="1"/>
</dbReference>
<evidence type="ECO:0000256" key="4">
    <source>
        <dbReference type="ARBA" id="ARBA00009390"/>
    </source>
</evidence>
<feature type="compositionally biased region" description="Polar residues" evidence="14">
    <location>
        <begin position="262"/>
        <end position="271"/>
    </location>
</feature>
<evidence type="ECO:0000256" key="14">
    <source>
        <dbReference type="SAM" id="MobiDB-lite"/>
    </source>
</evidence>
<evidence type="ECO:0000256" key="9">
    <source>
        <dbReference type="ARBA" id="ARBA00022801"/>
    </source>
</evidence>
<keyword evidence="10" id="KW-0862">Zinc</keyword>
<sequence length="771" mass="87433">MASSDLSHGNTIVIEEDGKFQQQIDLAGNRLVVVDFTASWCGPCRMMTPVFARLSVKYSAAVFLKVDVDQCQVTAVRNGVQSMPTFFFYKNRKKVDEMTGADAKGLEDKINQWIGGAVDTVSVDPKRVAVGRGWDCFEQLVDNPSDVFMDASGLLLKFASNIINNPDNPKYRSIRVGNKIFQSRLLPVNGAVECLFAIGFQERGDQLVCPPGESLENMLILQDTLNDERSHRSDSQVSSPSPQGNKSSGCSPPNMGCAQPSIIPNPTASSSDNERDFLLRLQSSLQHVLLYEDPELQQRTREFIPLAELRKRAKEASDRTKEGGGSGVDEQDCLILELLSWFKAEFFKWVDKPSCPSCGSLTFPIGVIPPTPEEARWGAGNVESYKCQTCMRTIRFPRYNHPAKLLETRKGRCGEWANCFTLCCRAVGFESRHVLDWTDHVWTEVYSEAQKRWLHCDSCENTCDKPLLYEAGWGKKLSYIVAFSHEQVLDVTWRYSAKHDEVRKARTLVSEKWLSETISNLTEERQRNLSEERKKVLMERQVKEIVEFFTIKSVRDGELQGRVSGDLAWRLLRGETKVQEDEYKHEPYIYKPTDEEIKEKRLRFCYNCVINKYLRGFDRKLDISDWQSRVASYSSMMRKVERDWKMTYLSRTESASTGSITWQVDLSSCNLVIDSVTIVATSTTFQTGRVDWVLSGDDESQREKLSGGQESTISSALSGSKTLKLTATISGGKGDVAWQHAQLFRQSFDSQSEYPLDIAVFFRESDRDTHL</sequence>
<dbReference type="InterPro" id="IPR036339">
    <property type="entry name" value="PUB-like_dom_sf"/>
</dbReference>
<comment type="subcellular location">
    <subcellularLocation>
        <location evidence="3">Cytoplasm</location>
    </subcellularLocation>
</comment>
<reference evidence="17 18" key="1">
    <citation type="submission" date="2022-05" db="EMBL/GenBank/DDBJ databases">
        <authorList>
            <consortium name="Genoscope - CEA"/>
            <person name="William W."/>
        </authorList>
    </citation>
    <scope>NUCLEOTIDE SEQUENCE [LARGE SCALE GENOMIC DNA]</scope>
</reference>
<dbReference type="Gene3D" id="3.40.30.10">
    <property type="entry name" value="Glutaredoxin"/>
    <property type="match status" value="1"/>
</dbReference>
<dbReference type="InterPro" id="IPR017937">
    <property type="entry name" value="Thioredoxin_CS"/>
</dbReference>
<evidence type="ECO:0000313" key="17">
    <source>
        <dbReference type="EMBL" id="CAH3119591.1"/>
    </source>
</evidence>
<dbReference type="SMART" id="SM00613">
    <property type="entry name" value="PAW"/>
    <property type="match status" value="1"/>
</dbReference>
<dbReference type="InterPro" id="IPR006588">
    <property type="entry name" value="Peptide_N_glycanase_PAW_dom"/>
</dbReference>
<dbReference type="InterPro" id="IPR036249">
    <property type="entry name" value="Thioredoxin-like_sf"/>
</dbReference>
<dbReference type="EMBL" id="CALNXK010000033">
    <property type="protein sequence ID" value="CAH3119591.1"/>
    <property type="molecule type" value="Genomic_DNA"/>
</dbReference>
<dbReference type="PANTHER" id="PTHR12143:SF19">
    <property type="entry name" value="PEPTIDE-N(4)-(N-ACETYL-BETA-GLUCOSAMINYL)ASPARAGINE AMIDASE"/>
    <property type="match status" value="1"/>
</dbReference>
<dbReference type="Pfam" id="PF04721">
    <property type="entry name" value="PAW"/>
    <property type="match status" value="1"/>
</dbReference>
<organism evidence="17 18">
    <name type="scientific">Porites lobata</name>
    <dbReference type="NCBI Taxonomy" id="104759"/>
    <lineage>
        <taxon>Eukaryota</taxon>
        <taxon>Metazoa</taxon>
        <taxon>Cnidaria</taxon>
        <taxon>Anthozoa</taxon>
        <taxon>Hexacorallia</taxon>
        <taxon>Scleractinia</taxon>
        <taxon>Fungiina</taxon>
        <taxon>Poritidae</taxon>
        <taxon>Porites</taxon>
    </lineage>
</organism>
<comment type="similarity">
    <text evidence="4 13">Belongs to the transglutaminase-like superfamily. PNGase family.</text>
</comment>
<dbReference type="InterPro" id="IPR008979">
    <property type="entry name" value="Galactose-bd-like_sf"/>
</dbReference>
<dbReference type="EC" id="3.5.1.52" evidence="5"/>
<dbReference type="InterPro" id="IPR038680">
    <property type="entry name" value="PAW_sf"/>
</dbReference>
<dbReference type="SUPFAM" id="SSF52833">
    <property type="entry name" value="Thioredoxin-like"/>
    <property type="match status" value="1"/>
</dbReference>
<evidence type="ECO:0000313" key="18">
    <source>
        <dbReference type="Proteomes" id="UP001159405"/>
    </source>
</evidence>
<evidence type="ECO:0000259" key="15">
    <source>
        <dbReference type="PROSITE" id="PS51352"/>
    </source>
</evidence>
<dbReference type="PANTHER" id="PTHR12143">
    <property type="entry name" value="PEPTIDE N-GLYCANASE PNGASE -RELATED"/>
    <property type="match status" value="1"/>
</dbReference>
<evidence type="ECO:0000256" key="7">
    <source>
        <dbReference type="ARBA" id="ARBA00022490"/>
    </source>
</evidence>
<dbReference type="Gene3D" id="2.60.120.1020">
    <property type="entry name" value="Peptide N glycanase, PAW domain"/>
    <property type="match status" value="1"/>
</dbReference>
<accession>A0ABN8NSX2</accession>
<dbReference type="InterPro" id="IPR013766">
    <property type="entry name" value="Thioredoxin_domain"/>
</dbReference>
<dbReference type="PROSITE" id="PS00194">
    <property type="entry name" value="THIOREDOXIN_1"/>
    <property type="match status" value="1"/>
</dbReference>
<dbReference type="Proteomes" id="UP001159405">
    <property type="component" value="Unassembled WGS sequence"/>
</dbReference>
<comment type="function">
    <text evidence="11">Specifically deglycosylates the denatured form of N-linked glycoproteins in the cytoplasm and assists their proteasome-mediated degradation. Cleaves the beta-aspartyl-glucosamine (GlcNAc) of the glycan and the amide side chain of Asn, converting Asn to Asp. Prefers proteins containing high-mannose over those bearing complex type oligosaccharides. Can recognize misfolded proteins in the endoplasmic reticulum that are exported to the cytosol to be destroyed and deglycosylate them, while it has no activity toward native proteins. Deglycosylation is a prerequisite for subsequent proteasome-mediated degradation of some, but not all, misfolded glycoproteins.</text>
</comment>
<keyword evidence="9" id="KW-0378">Hydrolase</keyword>
<evidence type="ECO:0000256" key="10">
    <source>
        <dbReference type="ARBA" id="ARBA00022833"/>
    </source>
</evidence>
<dbReference type="PROSITE" id="PS51398">
    <property type="entry name" value="PAW"/>
    <property type="match status" value="1"/>
</dbReference>
<dbReference type="InterPro" id="IPR038765">
    <property type="entry name" value="Papain-like_cys_pep_sf"/>
</dbReference>
<dbReference type="CDD" id="cd02947">
    <property type="entry name" value="TRX_family"/>
    <property type="match status" value="1"/>
</dbReference>
<dbReference type="SUPFAM" id="SSF54001">
    <property type="entry name" value="Cysteine proteinases"/>
    <property type="match status" value="1"/>
</dbReference>
<evidence type="ECO:0000259" key="16">
    <source>
        <dbReference type="PROSITE" id="PS51398"/>
    </source>
</evidence>
<dbReference type="SUPFAM" id="SSF49785">
    <property type="entry name" value="Galactose-binding domain-like"/>
    <property type="match status" value="1"/>
</dbReference>
<evidence type="ECO:0000256" key="11">
    <source>
        <dbReference type="ARBA" id="ARBA00024870"/>
    </source>
</evidence>
<dbReference type="PRINTS" id="PR00421">
    <property type="entry name" value="THIOREDOXIN"/>
</dbReference>
<dbReference type="PROSITE" id="PS51352">
    <property type="entry name" value="THIOREDOXIN_2"/>
    <property type="match status" value="1"/>
</dbReference>
<dbReference type="SMART" id="SM00460">
    <property type="entry name" value="TGc"/>
    <property type="match status" value="1"/>
</dbReference>
<comment type="cofactor">
    <cofactor evidence="2">
        <name>Zn(2+)</name>
        <dbReference type="ChEBI" id="CHEBI:29105"/>
    </cofactor>
</comment>
<dbReference type="InterPro" id="IPR002931">
    <property type="entry name" value="Transglutaminase-like"/>
</dbReference>
<keyword evidence="7" id="KW-0963">Cytoplasm</keyword>
<gene>
    <name evidence="17" type="ORF">PLOB_00027414</name>
</gene>
<comment type="catalytic activity">
    <reaction evidence="1">
        <text>Hydrolysis of an N(4)-(acetyl-beta-D-glucosaminyl)asparagine residue in which the glucosamine residue may be further glycosylated, to yield a (substituted) N-acetyl-beta-D-glucosaminylamine and a peptide containing an aspartate residue.</text>
        <dbReference type="EC" id="3.5.1.52"/>
    </reaction>
</comment>
<dbReference type="SUPFAM" id="SSF143503">
    <property type="entry name" value="PUG domain-like"/>
    <property type="match status" value="1"/>
</dbReference>
<evidence type="ECO:0000256" key="2">
    <source>
        <dbReference type="ARBA" id="ARBA00001947"/>
    </source>
</evidence>
<evidence type="ECO:0000256" key="1">
    <source>
        <dbReference type="ARBA" id="ARBA00001650"/>
    </source>
</evidence>
<evidence type="ECO:0000256" key="3">
    <source>
        <dbReference type="ARBA" id="ARBA00004496"/>
    </source>
</evidence>
<feature type="domain" description="PAW" evidence="16">
    <location>
        <begin position="558"/>
        <end position="765"/>
    </location>
</feature>
<comment type="caution">
    <text evidence="17">The sequence shown here is derived from an EMBL/GenBank/DDBJ whole genome shotgun (WGS) entry which is preliminary data.</text>
</comment>
<dbReference type="Gene3D" id="2.20.25.10">
    <property type="match status" value="1"/>
</dbReference>
<evidence type="ECO:0000256" key="12">
    <source>
        <dbReference type="ARBA" id="ARBA00032901"/>
    </source>
</evidence>
<dbReference type="InterPro" id="IPR018997">
    <property type="entry name" value="PUB_domain"/>
</dbReference>
<dbReference type="Gene3D" id="1.20.58.2190">
    <property type="match status" value="1"/>
</dbReference>
<name>A0ABN8NSX2_9CNID</name>
<proteinExistence type="inferred from homology"/>
<keyword evidence="18" id="KW-1185">Reference proteome</keyword>
<dbReference type="Pfam" id="PF01841">
    <property type="entry name" value="Transglut_core"/>
    <property type="match status" value="1"/>
</dbReference>
<feature type="domain" description="Thioredoxin" evidence="15">
    <location>
        <begin position="1"/>
        <end position="115"/>
    </location>
</feature>
<dbReference type="Pfam" id="PF00085">
    <property type="entry name" value="Thioredoxin"/>
    <property type="match status" value="1"/>
</dbReference>
<evidence type="ECO:0000256" key="8">
    <source>
        <dbReference type="ARBA" id="ARBA00022723"/>
    </source>
</evidence>
<feature type="region of interest" description="Disordered" evidence="14">
    <location>
        <begin position="227"/>
        <end position="271"/>
    </location>
</feature>
<protein>
    <recommendedName>
        <fullName evidence="6">Peptide-N(4)-(N-acetyl-beta-glucosaminyl)asparagine amidase</fullName>
        <ecNumber evidence="5">3.5.1.52</ecNumber>
    </recommendedName>
    <alternativeName>
        <fullName evidence="12">Peptide:N-glycanase</fullName>
    </alternativeName>
</protein>
<dbReference type="Gene3D" id="3.10.620.30">
    <property type="match status" value="1"/>
</dbReference>
<evidence type="ECO:0000256" key="13">
    <source>
        <dbReference type="PROSITE-ProRule" id="PRU00731"/>
    </source>
</evidence>
<dbReference type="SMART" id="SM00580">
    <property type="entry name" value="PUG"/>
    <property type="match status" value="1"/>
</dbReference>
<evidence type="ECO:0000256" key="6">
    <source>
        <dbReference type="ARBA" id="ARBA00018546"/>
    </source>
</evidence>
<keyword evidence="8" id="KW-0479">Metal-binding</keyword>
<feature type="compositionally biased region" description="Polar residues" evidence="14">
    <location>
        <begin position="235"/>
        <end position="251"/>
    </location>
</feature>
<dbReference type="InterPro" id="IPR050883">
    <property type="entry name" value="PNGase"/>
</dbReference>
<evidence type="ECO:0000256" key="5">
    <source>
        <dbReference type="ARBA" id="ARBA00012158"/>
    </source>
</evidence>